<dbReference type="CDD" id="cd06587">
    <property type="entry name" value="VOC"/>
    <property type="match status" value="1"/>
</dbReference>
<organism evidence="2 3">
    <name type="scientific">Flavobacterium arsenatis</name>
    <dbReference type="NCBI Taxonomy" id="1484332"/>
    <lineage>
        <taxon>Bacteria</taxon>
        <taxon>Pseudomonadati</taxon>
        <taxon>Bacteroidota</taxon>
        <taxon>Flavobacteriia</taxon>
        <taxon>Flavobacteriales</taxon>
        <taxon>Flavobacteriaceae</taxon>
        <taxon>Flavobacterium</taxon>
    </lineage>
</organism>
<dbReference type="Pfam" id="PF22659">
    <property type="entry name" value="YycE-like_C"/>
    <property type="match status" value="1"/>
</dbReference>
<dbReference type="InterPro" id="IPR029068">
    <property type="entry name" value="Glyas_Bleomycin-R_OHBP_Dase"/>
</dbReference>
<feature type="domain" description="VOC" evidence="1">
    <location>
        <begin position="1"/>
        <end position="122"/>
    </location>
</feature>
<dbReference type="InterPro" id="IPR058997">
    <property type="entry name" value="YycE-like_C"/>
</dbReference>
<dbReference type="EMBL" id="JAVDVI010000008">
    <property type="protein sequence ID" value="MDR6968058.1"/>
    <property type="molecule type" value="Genomic_DNA"/>
</dbReference>
<gene>
    <name evidence="2" type="ORF">J2X31_002073</name>
</gene>
<accession>A0ABU1TQ87</accession>
<sequence length="125" mass="14657">MTFRFARHTNNLEQLKSFYIDVLGLELLGGFENHSGYDGIFIGKSNENWHLEFTRSDEVVAFHFSDEDILVFYPNTKLEFDAILDKIITNKIQFLKAKNPYWNENGKMFLDPDGYRVVISNLKIK</sequence>
<dbReference type="PROSITE" id="PS51819">
    <property type="entry name" value="VOC"/>
    <property type="match status" value="1"/>
</dbReference>
<dbReference type="Gene3D" id="3.10.180.10">
    <property type="entry name" value="2,3-Dihydroxybiphenyl 1,2-Dioxygenase, domain 1"/>
    <property type="match status" value="1"/>
</dbReference>
<dbReference type="InterPro" id="IPR037523">
    <property type="entry name" value="VOC_core"/>
</dbReference>
<reference evidence="2 3" key="1">
    <citation type="submission" date="2023-07" db="EMBL/GenBank/DDBJ databases">
        <title>Sorghum-associated microbial communities from plants grown in Nebraska, USA.</title>
        <authorList>
            <person name="Schachtman D."/>
        </authorList>
    </citation>
    <scope>NUCLEOTIDE SEQUENCE [LARGE SCALE GENOMIC DNA]</scope>
    <source>
        <strain evidence="2 3">3773</strain>
    </source>
</reference>
<evidence type="ECO:0000313" key="2">
    <source>
        <dbReference type="EMBL" id="MDR6968058.1"/>
    </source>
</evidence>
<dbReference type="RefSeq" id="WP_310026495.1">
    <property type="nucleotide sequence ID" value="NZ_JAVDVI010000008.1"/>
</dbReference>
<evidence type="ECO:0000259" key="1">
    <source>
        <dbReference type="PROSITE" id="PS51819"/>
    </source>
</evidence>
<dbReference type="SUPFAM" id="SSF54593">
    <property type="entry name" value="Glyoxalase/Bleomycin resistance protein/Dihydroxybiphenyl dioxygenase"/>
    <property type="match status" value="1"/>
</dbReference>
<name>A0ABU1TQ87_9FLAO</name>
<protein>
    <submittedName>
        <fullName evidence="2">Catechol 2,3-dioxygenase-like lactoylglutathione lyase family enzyme</fullName>
    </submittedName>
</protein>
<keyword evidence="3" id="KW-1185">Reference proteome</keyword>
<comment type="caution">
    <text evidence="2">The sequence shown here is derived from an EMBL/GenBank/DDBJ whole genome shotgun (WGS) entry which is preliminary data.</text>
</comment>
<evidence type="ECO:0000313" key="3">
    <source>
        <dbReference type="Proteomes" id="UP001255185"/>
    </source>
</evidence>
<dbReference type="Pfam" id="PF22658">
    <property type="entry name" value="YycE-like_N"/>
    <property type="match status" value="1"/>
</dbReference>
<proteinExistence type="predicted"/>
<dbReference type="InterPro" id="IPR058998">
    <property type="entry name" value="YycE-like_N"/>
</dbReference>
<dbReference type="Proteomes" id="UP001255185">
    <property type="component" value="Unassembled WGS sequence"/>
</dbReference>